<dbReference type="Pfam" id="PF06074">
    <property type="entry name" value="Portal_Mu"/>
    <property type="match status" value="1"/>
</dbReference>
<dbReference type="NCBIfam" id="TIGR01641">
    <property type="entry name" value="phageSPP1_gp7"/>
    <property type="match status" value="1"/>
</dbReference>
<feature type="compositionally biased region" description="Pro residues" evidence="1">
    <location>
        <begin position="426"/>
        <end position="439"/>
    </location>
</feature>
<reference evidence="3" key="1">
    <citation type="submission" date="2020-03" db="EMBL/GenBank/DDBJ databases">
        <title>The deep terrestrial virosphere.</title>
        <authorList>
            <person name="Holmfeldt K."/>
            <person name="Nilsson E."/>
            <person name="Simone D."/>
            <person name="Lopez-Fernandez M."/>
            <person name="Wu X."/>
            <person name="de Brujin I."/>
            <person name="Lundin D."/>
            <person name="Andersson A."/>
            <person name="Bertilsson S."/>
            <person name="Dopson M."/>
        </authorList>
    </citation>
    <scope>NUCLEOTIDE SEQUENCE</scope>
    <source>
        <strain evidence="3">TM448B00492</strain>
    </source>
</reference>
<dbReference type="AlphaFoldDB" id="A0A6M3XCS9"/>
<sequence>MGYLTHMHSVKEPIQGSLPPTGEISLRDALYPRGTLWSPYNPDIFVMRKGGMAVYDKMRRDEQVKACQWIKRLSVLCSGWNVEAASDQPVDTEPSDFVNDCLIRIPGTVEERIKNILSGMDYGYSITEKVWGLINDGNFKGKIGLLALKTRKPHNWDFDTDQYGNLKPKGLWQLNGQWKYEPDKFIVYSHNREFDNWYGTSDLQAAYRSWWSKDVILKFWNMFLERFGMGIPYLHPGEGRSTIPEPAFTNLKNAIFNLQNNTAIAQQSGEAKLEILESTRRGTGEFDKAIQYYDRAISRALLMPSGLGIADESAPGSLARSQVHFDLWLWIMLDLRKTTEELINEQIIKELVDYNYQVTDYPKFKFNPVDEAEKVELAKLWLEAIKGNAVHPDSDDELHLRTILKFPERDRDELEAEIEEKKQQPSPSPFPFPLGNPPPEKQEPIQLHSHAKSWHRELTAYEKRVDFARLERSLDEIEDDVRTRLVKIFQKQRDQVLVTIEKAANNGNVNQKWVNSLSLPFGVPIQGIVKDLMRTVYETGRRDASEEISRARGRQHSYILKLPPRQTIQQLEQQAFWIKNVFQDTLLKRIQAILLNMLDSGEIPLETLMKIRQVYDPYVGDEQIVIDQRQIEPYRIETVIRTNTTKAYNRGRLVEFADPELQGFVRAMQVSAILDTRTTDICRAADGKIVMLDDPLAQRLTPPLHHQCRSILVPVTEADGQFEPSKQTELHQVLEDMPGDFGGNVD</sequence>
<evidence type="ECO:0000256" key="1">
    <source>
        <dbReference type="SAM" id="MobiDB-lite"/>
    </source>
</evidence>
<proteinExistence type="predicted"/>
<dbReference type="Pfam" id="PF04233">
    <property type="entry name" value="Phage_Mu_F"/>
    <property type="match status" value="1"/>
</dbReference>
<evidence type="ECO:0000313" key="3">
    <source>
        <dbReference type="EMBL" id="QJH95664.1"/>
    </source>
</evidence>
<feature type="domain" description="Phage head morphogenesis" evidence="2">
    <location>
        <begin position="629"/>
        <end position="711"/>
    </location>
</feature>
<organism evidence="3">
    <name type="scientific">viral metagenome</name>
    <dbReference type="NCBI Taxonomy" id="1070528"/>
    <lineage>
        <taxon>unclassified sequences</taxon>
        <taxon>metagenomes</taxon>
        <taxon>organismal metagenomes</taxon>
    </lineage>
</organism>
<gene>
    <name evidence="3" type="ORF">TM448B00492_0023</name>
</gene>
<dbReference type="InterPro" id="IPR009279">
    <property type="entry name" value="Portal_Mu"/>
</dbReference>
<protein>
    <recommendedName>
        <fullName evidence="2">Phage head morphogenesis domain-containing protein</fullName>
    </recommendedName>
</protein>
<feature type="region of interest" description="Disordered" evidence="1">
    <location>
        <begin position="416"/>
        <end position="444"/>
    </location>
</feature>
<evidence type="ECO:0000259" key="2">
    <source>
        <dbReference type="Pfam" id="PF04233"/>
    </source>
</evidence>
<name>A0A6M3XCS9_9ZZZZ</name>
<dbReference type="InterPro" id="IPR006528">
    <property type="entry name" value="Phage_head_morphogenesis_dom"/>
</dbReference>
<dbReference type="EMBL" id="MT144625">
    <property type="protein sequence ID" value="QJH95664.1"/>
    <property type="molecule type" value="Genomic_DNA"/>
</dbReference>
<accession>A0A6M3XCS9</accession>